<comment type="similarity">
    <text evidence="1 4">Belongs to the short-chain dehydrogenases/reductases (SDR) family.</text>
</comment>
<protein>
    <submittedName>
        <fullName evidence="5">Related to ketoreductases</fullName>
    </submittedName>
</protein>
<sequence>MSTSQLVWLITGTSTGLGRDLALAALERGEKVIATARARSLHLLADLKEKGAETLELDVTAPLDDLKKVADKAVGIYGRVDMLVNNAGYILVGALEESTPEETFDQFNTNVFGALNVTRAFLPHMRARRTGTFVWLGSIGGWRAVPNAGLYGTTKWALRGISETLQVEVSPLGLRSICIDFGYFRTSFLKGDHRKPYVAKIDDYKEITEKVESALQAYNGKQPGDPKKGVQIMLDVVRGEGVAQGKEFPNSLLLGSDCFEGVQDQIQGYLKLQKEWEDVSKSTDF</sequence>
<gene>
    <name evidence="5" type="ORF">ARMOST_16549</name>
</gene>
<evidence type="ECO:0000313" key="5">
    <source>
        <dbReference type="EMBL" id="SJL13112.1"/>
    </source>
</evidence>
<dbReference type="EMBL" id="FUEG01000019">
    <property type="protein sequence ID" value="SJL13112.1"/>
    <property type="molecule type" value="Genomic_DNA"/>
</dbReference>
<evidence type="ECO:0000256" key="4">
    <source>
        <dbReference type="RuleBase" id="RU000363"/>
    </source>
</evidence>
<dbReference type="PANTHER" id="PTHR43976:SF16">
    <property type="entry name" value="SHORT-CHAIN DEHYDROGENASE_REDUCTASE FAMILY PROTEIN"/>
    <property type="match status" value="1"/>
</dbReference>
<dbReference type="Proteomes" id="UP000219338">
    <property type="component" value="Unassembled WGS sequence"/>
</dbReference>
<dbReference type="GO" id="GO:0016491">
    <property type="term" value="F:oxidoreductase activity"/>
    <property type="evidence" value="ECO:0007669"/>
    <property type="project" value="UniProtKB-KW"/>
</dbReference>
<evidence type="ECO:0000313" key="6">
    <source>
        <dbReference type="Proteomes" id="UP000219338"/>
    </source>
</evidence>
<dbReference type="PANTHER" id="PTHR43976">
    <property type="entry name" value="SHORT CHAIN DEHYDROGENASE"/>
    <property type="match status" value="1"/>
</dbReference>
<dbReference type="InterPro" id="IPR020904">
    <property type="entry name" value="Sc_DH/Rdtase_CS"/>
</dbReference>
<dbReference type="AlphaFoldDB" id="A0A284RWJ8"/>
<organism evidence="5 6">
    <name type="scientific">Armillaria ostoyae</name>
    <name type="common">Armillaria root rot fungus</name>
    <dbReference type="NCBI Taxonomy" id="47428"/>
    <lineage>
        <taxon>Eukaryota</taxon>
        <taxon>Fungi</taxon>
        <taxon>Dikarya</taxon>
        <taxon>Basidiomycota</taxon>
        <taxon>Agaricomycotina</taxon>
        <taxon>Agaricomycetes</taxon>
        <taxon>Agaricomycetidae</taxon>
        <taxon>Agaricales</taxon>
        <taxon>Marasmiineae</taxon>
        <taxon>Physalacriaceae</taxon>
        <taxon>Armillaria</taxon>
    </lineage>
</organism>
<dbReference type="PROSITE" id="PS00061">
    <property type="entry name" value="ADH_SHORT"/>
    <property type="match status" value="1"/>
</dbReference>
<dbReference type="OMA" id="HNQQGDP"/>
<dbReference type="STRING" id="47428.A0A284RWJ8"/>
<evidence type="ECO:0000256" key="3">
    <source>
        <dbReference type="ARBA" id="ARBA00023002"/>
    </source>
</evidence>
<keyword evidence="6" id="KW-1185">Reference proteome</keyword>
<name>A0A284RWJ8_ARMOS</name>
<dbReference type="CDD" id="cd05374">
    <property type="entry name" value="17beta-HSD-like_SDR_c"/>
    <property type="match status" value="1"/>
</dbReference>
<dbReference type="Gene3D" id="3.40.50.720">
    <property type="entry name" value="NAD(P)-binding Rossmann-like Domain"/>
    <property type="match status" value="1"/>
</dbReference>
<reference evidence="6" key="1">
    <citation type="journal article" date="2017" name="Nat. Ecol. Evol.">
        <title>Genome expansion and lineage-specific genetic innovations in the forest pathogenic fungi Armillaria.</title>
        <authorList>
            <person name="Sipos G."/>
            <person name="Prasanna A.N."/>
            <person name="Walter M.C."/>
            <person name="O'Connor E."/>
            <person name="Balint B."/>
            <person name="Krizsan K."/>
            <person name="Kiss B."/>
            <person name="Hess J."/>
            <person name="Varga T."/>
            <person name="Slot J."/>
            <person name="Riley R."/>
            <person name="Boka B."/>
            <person name="Rigling D."/>
            <person name="Barry K."/>
            <person name="Lee J."/>
            <person name="Mihaltcheva S."/>
            <person name="LaButti K."/>
            <person name="Lipzen A."/>
            <person name="Waldron R."/>
            <person name="Moloney N.M."/>
            <person name="Sperisen C."/>
            <person name="Kredics L."/>
            <person name="Vagvoelgyi C."/>
            <person name="Patrignani A."/>
            <person name="Fitzpatrick D."/>
            <person name="Nagy I."/>
            <person name="Doyle S."/>
            <person name="Anderson J.B."/>
            <person name="Grigoriev I.V."/>
            <person name="Gueldener U."/>
            <person name="Muensterkoetter M."/>
            <person name="Nagy L.G."/>
        </authorList>
    </citation>
    <scope>NUCLEOTIDE SEQUENCE [LARGE SCALE GENOMIC DNA]</scope>
    <source>
        <strain evidence="6">C18/9</strain>
    </source>
</reference>
<dbReference type="InterPro" id="IPR036291">
    <property type="entry name" value="NAD(P)-bd_dom_sf"/>
</dbReference>
<evidence type="ECO:0000256" key="1">
    <source>
        <dbReference type="ARBA" id="ARBA00006484"/>
    </source>
</evidence>
<keyword evidence="2" id="KW-0521">NADP</keyword>
<dbReference type="InterPro" id="IPR051911">
    <property type="entry name" value="SDR_oxidoreductase"/>
</dbReference>
<dbReference type="PRINTS" id="PR00081">
    <property type="entry name" value="GDHRDH"/>
</dbReference>
<proteinExistence type="inferred from homology"/>
<accession>A0A284RWJ8</accession>
<keyword evidence="3" id="KW-0560">Oxidoreductase</keyword>
<dbReference type="OrthoDB" id="1274115at2759"/>
<dbReference type="Pfam" id="PF00106">
    <property type="entry name" value="adh_short"/>
    <property type="match status" value="1"/>
</dbReference>
<dbReference type="SUPFAM" id="SSF51735">
    <property type="entry name" value="NAD(P)-binding Rossmann-fold domains"/>
    <property type="match status" value="1"/>
</dbReference>
<dbReference type="PRINTS" id="PR00080">
    <property type="entry name" value="SDRFAMILY"/>
</dbReference>
<dbReference type="InterPro" id="IPR002347">
    <property type="entry name" value="SDR_fam"/>
</dbReference>
<evidence type="ECO:0000256" key="2">
    <source>
        <dbReference type="ARBA" id="ARBA00022857"/>
    </source>
</evidence>